<sequence length="367" mass="41861">DDDDADSQVTMVEPVGSMLTNVSGRTTQVEKGALSSSSSAATVIDPAAIEEDARKAVPMTKAGTAIDVRPGFLLHNEAVPASHTGKQQHDWDDLDANDQRDPMMVSEYIHDIIAYMRTIEVQTLPSPDYMDKQTELTWSMRGILVNWIIQVHYQLRMFPETLFLTVNIIDRFLSLRYVSVARLQLVGLTALLVASKYEEMASPSIHDLVYLAGNGYTENEILDAEIFMLRVIDFDMSYPSPMTFLRRVSKAENYNIQTRTVAKFLMEISLVDHRFLRFVPSQLAASAILLARRMLSCGQWNANLRYYSGYTEKELEPIVELYVEYLAMPCAHPALQKKYAHRRFLKASMFCREWVGRYYPEIVAKEM</sequence>
<name>A0ACC1HQD4_9FUNG</name>
<keyword evidence="2" id="KW-1185">Reference proteome</keyword>
<evidence type="ECO:0000313" key="1">
    <source>
        <dbReference type="EMBL" id="KAJ1677333.1"/>
    </source>
</evidence>
<organism evidence="1 2">
    <name type="scientific">Spiromyces aspiralis</name>
    <dbReference type="NCBI Taxonomy" id="68401"/>
    <lineage>
        <taxon>Eukaryota</taxon>
        <taxon>Fungi</taxon>
        <taxon>Fungi incertae sedis</taxon>
        <taxon>Zoopagomycota</taxon>
        <taxon>Kickxellomycotina</taxon>
        <taxon>Kickxellomycetes</taxon>
        <taxon>Kickxellales</taxon>
        <taxon>Kickxellaceae</taxon>
        <taxon>Spiromyces</taxon>
    </lineage>
</organism>
<comment type="caution">
    <text evidence="1">The sequence shown here is derived from an EMBL/GenBank/DDBJ whole genome shotgun (WGS) entry which is preliminary data.</text>
</comment>
<evidence type="ECO:0000313" key="2">
    <source>
        <dbReference type="Proteomes" id="UP001145114"/>
    </source>
</evidence>
<reference evidence="1" key="1">
    <citation type="submission" date="2022-06" db="EMBL/GenBank/DDBJ databases">
        <title>Phylogenomic reconstructions and comparative analyses of Kickxellomycotina fungi.</title>
        <authorList>
            <person name="Reynolds N.K."/>
            <person name="Stajich J.E."/>
            <person name="Barry K."/>
            <person name="Grigoriev I.V."/>
            <person name="Crous P."/>
            <person name="Smith M.E."/>
        </authorList>
    </citation>
    <scope>NUCLEOTIDE SEQUENCE</scope>
    <source>
        <strain evidence="1">RSA 2271</strain>
    </source>
</reference>
<accession>A0ACC1HQD4</accession>
<gene>
    <name evidence="1" type="primary">CLB2</name>
    <name evidence="1" type="ORF">EV182_006392</name>
</gene>
<feature type="non-terminal residue" evidence="1">
    <location>
        <position position="367"/>
    </location>
</feature>
<dbReference type="Proteomes" id="UP001145114">
    <property type="component" value="Unassembled WGS sequence"/>
</dbReference>
<dbReference type="EMBL" id="JAMZIH010002610">
    <property type="protein sequence ID" value="KAJ1677333.1"/>
    <property type="molecule type" value="Genomic_DNA"/>
</dbReference>
<proteinExistence type="predicted"/>
<feature type="non-terminal residue" evidence="1">
    <location>
        <position position="1"/>
    </location>
</feature>
<protein>
    <submittedName>
        <fullName evidence="1">G2/mitotic-specific cyclin</fullName>
    </submittedName>
</protein>